<protein>
    <recommendedName>
        <fullName evidence="1">NERD domain-containing protein</fullName>
    </recommendedName>
</protein>
<organism evidence="2 3">
    <name type="scientific">Fictibacillus barbaricus</name>
    <dbReference type="NCBI Taxonomy" id="182136"/>
    <lineage>
        <taxon>Bacteria</taxon>
        <taxon>Bacillati</taxon>
        <taxon>Bacillota</taxon>
        <taxon>Bacilli</taxon>
        <taxon>Bacillales</taxon>
        <taxon>Fictibacillaceae</taxon>
        <taxon>Fictibacillus</taxon>
    </lineage>
</organism>
<gene>
    <name evidence="2" type="ORF">J2X07_003558</name>
</gene>
<evidence type="ECO:0000313" key="2">
    <source>
        <dbReference type="EMBL" id="MDR7074561.1"/>
    </source>
</evidence>
<dbReference type="RefSeq" id="WP_310261727.1">
    <property type="nucleotide sequence ID" value="NZ_JAVDWA010000009.1"/>
</dbReference>
<feature type="domain" description="NERD" evidence="1">
    <location>
        <begin position="41"/>
        <end position="157"/>
    </location>
</feature>
<name>A0ABU1U517_9BACL</name>
<proteinExistence type="predicted"/>
<dbReference type="Pfam" id="PF08378">
    <property type="entry name" value="NERD"/>
    <property type="match status" value="1"/>
</dbReference>
<sequence length="322" mass="37844">MLVKDRSKSIRIKKMEVLQRRLVYHHPKLLSIEDELGGRLYGHYGERSNDYFLKPLISKGYSVIHDLRLDAYESFFQIDTLLISPWYFLILEVKNISGTLIFDHLNQVIRQKEDGTDEAIPNPIFQVKRQQSHLIEWLARNRVPQIPVHSLVVMSNPKTIIKAPPTLKEVKEKITHSPYLQERINLIEKLHPTEKLSKKEITKLTKTIVRQHNPENPDLLKRFQIEEKDIIKGVYCTKCFHMPVMRKYGAWYCMKCSYQSPDLHIPTLNDYALLFGNTISNKQFCDFLQLSSRHVARRLLLDMELAHIGSNKNRKYILPTLM</sequence>
<dbReference type="EMBL" id="JAVDWA010000009">
    <property type="protein sequence ID" value="MDR7074561.1"/>
    <property type="molecule type" value="Genomic_DNA"/>
</dbReference>
<dbReference type="Proteomes" id="UP001258181">
    <property type="component" value="Unassembled WGS sequence"/>
</dbReference>
<dbReference type="InterPro" id="IPR011528">
    <property type="entry name" value="NERD"/>
</dbReference>
<dbReference type="PROSITE" id="PS50965">
    <property type="entry name" value="NERD"/>
    <property type="match status" value="1"/>
</dbReference>
<evidence type="ECO:0000259" key="1">
    <source>
        <dbReference type="PROSITE" id="PS50965"/>
    </source>
</evidence>
<evidence type="ECO:0000313" key="3">
    <source>
        <dbReference type="Proteomes" id="UP001258181"/>
    </source>
</evidence>
<accession>A0ABU1U517</accession>
<reference evidence="2 3" key="1">
    <citation type="submission" date="2023-07" db="EMBL/GenBank/DDBJ databases">
        <title>Sorghum-associated microbial communities from plants grown in Nebraska, USA.</title>
        <authorList>
            <person name="Schachtman D."/>
        </authorList>
    </citation>
    <scope>NUCLEOTIDE SEQUENCE [LARGE SCALE GENOMIC DNA]</scope>
    <source>
        <strain evidence="2 3">BE211</strain>
    </source>
</reference>
<comment type="caution">
    <text evidence="2">The sequence shown here is derived from an EMBL/GenBank/DDBJ whole genome shotgun (WGS) entry which is preliminary data.</text>
</comment>
<keyword evidence="3" id="KW-1185">Reference proteome</keyword>